<evidence type="ECO:0000256" key="5">
    <source>
        <dbReference type="ARBA" id="ARBA00023136"/>
    </source>
</evidence>
<evidence type="ECO:0000256" key="2">
    <source>
        <dbReference type="ARBA" id="ARBA00022475"/>
    </source>
</evidence>
<dbReference type="EMBL" id="QNUL01000010">
    <property type="protein sequence ID" value="REA60708.1"/>
    <property type="molecule type" value="Genomic_DNA"/>
</dbReference>
<keyword evidence="6 7" id="KW-0012">Acyltransferase</keyword>
<evidence type="ECO:0000256" key="1">
    <source>
        <dbReference type="ARBA" id="ARBA00004533"/>
    </source>
</evidence>
<organism evidence="7 8">
    <name type="scientific">Dyadobacter luteus</name>
    <dbReference type="NCBI Taxonomy" id="2259619"/>
    <lineage>
        <taxon>Bacteria</taxon>
        <taxon>Pseudomonadati</taxon>
        <taxon>Bacteroidota</taxon>
        <taxon>Cytophagia</taxon>
        <taxon>Cytophagales</taxon>
        <taxon>Spirosomataceae</taxon>
        <taxon>Dyadobacter</taxon>
    </lineage>
</organism>
<keyword evidence="3" id="KW-0997">Cell inner membrane</keyword>
<proteinExistence type="predicted"/>
<dbReference type="Proteomes" id="UP000256373">
    <property type="component" value="Unassembled WGS sequence"/>
</dbReference>
<dbReference type="GO" id="GO:0005886">
    <property type="term" value="C:plasma membrane"/>
    <property type="evidence" value="ECO:0007669"/>
    <property type="project" value="UniProtKB-SubCell"/>
</dbReference>
<keyword evidence="2" id="KW-1003">Cell membrane</keyword>
<dbReference type="PANTHER" id="PTHR30606:SF10">
    <property type="entry name" value="PHOSPHATIDYLINOSITOL MANNOSIDE ACYLTRANSFERASE"/>
    <property type="match status" value="1"/>
</dbReference>
<keyword evidence="5" id="KW-0472">Membrane</keyword>
<evidence type="ECO:0000256" key="3">
    <source>
        <dbReference type="ARBA" id="ARBA00022519"/>
    </source>
</evidence>
<accession>A0A3D8YBC9</accession>
<reference evidence="7 8" key="1">
    <citation type="submission" date="2018-07" db="EMBL/GenBank/DDBJ databases">
        <title>Dyadobacter roseus sp. nov., isolated from rose rhizosphere soil.</title>
        <authorList>
            <person name="Chen L."/>
        </authorList>
    </citation>
    <scope>NUCLEOTIDE SEQUENCE [LARGE SCALE GENOMIC DNA]</scope>
    <source>
        <strain evidence="7 8">RS19</strain>
    </source>
</reference>
<keyword evidence="4 7" id="KW-0808">Transferase</keyword>
<evidence type="ECO:0000256" key="4">
    <source>
        <dbReference type="ARBA" id="ARBA00022679"/>
    </source>
</evidence>
<dbReference type="AlphaFoldDB" id="A0A3D8YBC9"/>
<dbReference type="GO" id="GO:0016746">
    <property type="term" value="F:acyltransferase activity"/>
    <property type="evidence" value="ECO:0007669"/>
    <property type="project" value="UniProtKB-KW"/>
</dbReference>
<evidence type="ECO:0000256" key="6">
    <source>
        <dbReference type="ARBA" id="ARBA00023315"/>
    </source>
</evidence>
<dbReference type="RefSeq" id="WP_115831593.1">
    <property type="nucleotide sequence ID" value="NZ_QNUL01000010.1"/>
</dbReference>
<dbReference type="CDD" id="cd07984">
    <property type="entry name" value="LPLAT_LABLAT-like"/>
    <property type="match status" value="1"/>
</dbReference>
<gene>
    <name evidence="7" type="ORF">DSL64_14335</name>
</gene>
<evidence type="ECO:0000313" key="7">
    <source>
        <dbReference type="EMBL" id="REA60708.1"/>
    </source>
</evidence>
<sequence>MNTFLTKILLSILTAISRLSWKSIYKLSDFFRFLIFDIVGYRKDIVISNLKASFPSYDTSSIQSIARKFYRNFTDIIFETIKLRSITRNDLLSRIDFDPQLLDDYYTKGQSLVVVAGHLGNWEMLNLFASARLHYQIVVVYHELANSTFEAWFKKVRTQFGTEMVSMKEAFNRAVAPREKPFIFILINDQSPFPEKAYWTTFLNQMTGVYRGVELIARRVNLPVLYMGVRKDDTRRGFYRFYFEKITESPKTEPNNYILQTQTELLEKDIVAQPDNWLWTHKRWKHNKPEKLQPFQLLEKTEQSDQAS</sequence>
<dbReference type="PANTHER" id="PTHR30606">
    <property type="entry name" value="LIPID A BIOSYNTHESIS LAUROYL ACYLTRANSFERASE"/>
    <property type="match status" value="1"/>
</dbReference>
<comment type="caution">
    <text evidence="7">The sequence shown here is derived from an EMBL/GenBank/DDBJ whole genome shotgun (WGS) entry which is preliminary data.</text>
</comment>
<name>A0A3D8YBC9_9BACT</name>
<comment type="subcellular location">
    <subcellularLocation>
        <location evidence="1">Cell inner membrane</location>
    </subcellularLocation>
</comment>
<dbReference type="OrthoDB" id="9801955at2"/>
<keyword evidence="8" id="KW-1185">Reference proteome</keyword>
<dbReference type="GO" id="GO:0009247">
    <property type="term" value="P:glycolipid biosynthetic process"/>
    <property type="evidence" value="ECO:0007669"/>
    <property type="project" value="UniProtKB-ARBA"/>
</dbReference>
<dbReference type="InterPro" id="IPR004960">
    <property type="entry name" value="LipA_acyltrans"/>
</dbReference>
<dbReference type="Pfam" id="PF03279">
    <property type="entry name" value="Lip_A_acyltrans"/>
    <property type="match status" value="1"/>
</dbReference>
<protein>
    <submittedName>
        <fullName evidence="7">Lipid A biosynthesis acyltransferase</fullName>
    </submittedName>
</protein>
<evidence type="ECO:0000313" key="8">
    <source>
        <dbReference type="Proteomes" id="UP000256373"/>
    </source>
</evidence>